<organism evidence="2 3">
    <name type="scientific">Streptomyces celluloflavus</name>
    <dbReference type="NCBI Taxonomy" id="58344"/>
    <lineage>
        <taxon>Bacteria</taxon>
        <taxon>Bacillati</taxon>
        <taxon>Actinomycetota</taxon>
        <taxon>Actinomycetes</taxon>
        <taxon>Kitasatosporales</taxon>
        <taxon>Streptomycetaceae</taxon>
        <taxon>Streptomyces</taxon>
    </lineage>
</organism>
<protein>
    <submittedName>
        <fullName evidence="2">DUF317 domain-containing protein</fullName>
    </submittedName>
</protein>
<reference evidence="2 3" key="1">
    <citation type="submission" date="2024-10" db="EMBL/GenBank/DDBJ databases">
        <title>The Natural Products Discovery Center: Release of the First 8490 Sequenced Strains for Exploring Actinobacteria Biosynthetic Diversity.</title>
        <authorList>
            <person name="Kalkreuter E."/>
            <person name="Kautsar S.A."/>
            <person name="Yang D."/>
            <person name="Bader C.D."/>
            <person name="Teijaro C.N."/>
            <person name="Fluegel L."/>
            <person name="Davis C.M."/>
            <person name="Simpson J.R."/>
            <person name="Lauterbach L."/>
            <person name="Steele A.D."/>
            <person name="Gui C."/>
            <person name="Meng S."/>
            <person name="Li G."/>
            <person name="Viehrig K."/>
            <person name="Ye F."/>
            <person name="Su P."/>
            <person name="Kiefer A.F."/>
            <person name="Nichols A."/>
            <person name="Cepeda A.J."/>
            <person name="Yan W."/>
            <person name="Fan B."/>
            <person name="Jiang Y."/>
            <person name="Adhikari A."/>
            <person name="Zheng C.-J."/>
            <person name="Schuster L."/>
            <person name="Cowan T.M."/>
            <person name="Smanski M.J."/>
            <person name="Chevrette M.G."/>
            <person name="De Carvalho L.P.S."/>
            <person name="Shen B."/>
        </authorList>
    </citation>
    <scope>NUCLEOTIDE SEQUENCE [LARGE SCALE GENOMIC DNA]</scope>
    <source>
        <strain evidence="2 3">NPDC018013</strain>
    </source>
</reference>
<evidence type="ECO:0000313" key="2">
    <source>
        <dbReference type="EMBL" id="MFH8586024.1"/>
    </source>
</evidence>
<comment type="caution">
    <text evidence="2">The sequence shown here is derived from an EMBL/GenBank/DDBJ whole genome shotgun (WGS) entry which is preliminary data.</text>
</comment>
<dbReference type="Pfam" id="PF03771">
    <property type="entry name" value="SPDY"/>
    <property type="match status" value="1"/>
</dbReference>
<dbReference type="InterPro" id="IPR005523">
    <property type="entry name" value="DUF317_SPDY"/>
</dbReference>
<gene>
    <name evidence="2" type="ORF">ACH4GP_16680</name>
</gene>
<evidence type="ECO:0000313" key="3">
    <source>
        <dbReference type="Proteomes" id="UP001610990"/>
    </source>
</evidence>
<name>A0ABW7RD81_9ACTN</name>
<evidence type="ECO:0000259" key="1">
    <source>
        <dbReference type="Pfam" id="PF03771"/>
    </source>
</evidence>
<proteinExistence type="predicted"/>
<keyword evidence="3" id="KW-1185">Reference proteome</keyword>
<feature type="domain" description="DUF317" evidence="1">
    <location>
        <begin position="58"/>
        <end position="118"/>
    </location>
</feature>
<dbReference type="EMBL" id="JBIRGH010000009">
    <property type="protein sequence ID" value="MFH8586024.1"/>
    <property type="molecule type" value="Genomic_DNA"/>
</dbReference>
<dbReference type="RefSeq" id="WP_397673001.1">
    <property type="nucleotide sequence ID" value="NZ_JBIRGH010000009.1"/>
</dbReference>
<sequence>MTLTTTAPFQAPAALPFAALGEREWLLNCHCAGPVTDLLENQGWDVVSDPDCNVHCSSPDQRVYVGFLPESPAAARGELWHIHVKKTNGTTGWHQSFGPETPAQAVAGFLAALISSSPSRYCTCI</sequence>
<accession>A0ABW7RD81</accession>
<dbReference type="Proteomes" id="UP001610990">
    <property type="component" value="Unassembled WGS sequence"/>
</dbReference>